<evidence type="ECO:0000256" key="1">
    <source>
        <dbReference type="SAM" id="SignalP"/>
    </source>
</evidence>
<sequence length="133" mass="14995">MKKVILTFALIVVSQLSFAQDAFKADIKKYLELSGSNSQIEVAKKQVLSMIPEDKQAAFTKDFEASLPSYFDKVTNLYMTEFTHDDIKNLIKFYESPIGKKLSSKAGVLTEKSMEIGQVWGGELQGIIMKYLQ</sequence>
<feature type="chain" id="PRO_5045538878" evidence="1">
    <location>
        <begin position="20"/>
        <end position="133"/>
    </location>
</feature>
<dbReference type="InterPro" id="IPR018637">
    <property type="entry name" value="DUF2059"/>
</dbReference>
<accession>A0ABW9Z9B8</accession>
<organism evidence="3 4">
    <name type="scientific">Flavobacterium ichthyis</name>
    <dbReference type="NCBI Taxonomy" id="2698827"/>
    <lineage>
        <taxon>Bacteria</taxon>
        <taxon>Pseudomonadati</taxon>
        <taxon>Bacteroidota</taxon>
        <taxon>Flavobacteriia</taxon>
        <taxon>Flavobacteriales</taxon>
        <taxon>Flavobacteriaceae</taxon>
        <taxon>Flavobacterium</taxon>
    </lineage>
</organism>
<evidence type="ECO:0000313" key="3">
    <source>
        <dbReference type="EMBL" id="NBL65481.1"/>
    </source>
</evidence>
<evidence type="ECO:0000259" key="2">
    <source>
        <dbReference type="Pfam" id="PF09832"/>
    </source>
</evidence>
<dbReference type="RefSeq" id="WP_166537307.1">
    <property type="nucleotide sequence ID" value="NZ_JAABLM010000011.1"/>
</dbReference>
<feature type="domain" description="DUF2059" evidence="2">
    <location>
        <begin position="72"/>
        <end position="125"/>
    </location>
</feature>
<name>A0ABW9Z9B8_9FLAO</name>
<proteinExistence type="predicted"/>
<keyword evidence="4" id="KW-1185">Reference proteome</keyword>
<gene>
    <name evidence="3" type="ORF">GV828_09745</name>
</gene>
<keyword evidence="1" id="KW-0732">Signal</keyword>
<feature type="signal peptide" evidence="1">
    <location>
        <begin position="1"/>
        <end position="19"/>
    </location>
</feature>
<dbReference type="Pfam" id="PF09832">
    <property type="entry name" value="DUF2059"/>
    <property type="match status" value="1"/>
</dbReference>
<comment type="caution">
    <text evidence="3">The sequence shown here is derived from an EMBL/GenBank/DDBJ whole genome shotgun (WGS) entry which is preliminary data.</text>
</comment>
<protein>
    <submittedName>
        <fullName evidence="3">DUF2059 domain-containing protein</fullName>
    </submittedName>
</protein>
<dbReference type="EMBL" id="JAABLM010000011">
    <property type="protein sequence ID" value="NBL65481.1"/>
    <property type="molecule type" value="Genomic_DNA"/>
</dbReference>
<dbReference type="Proteomes" id="UP000798602">
    <property type="component" value="Unassembled WGS sequence"/>
</dbReference>
<evidence type="ECO:0000313" key="4">
    <source>
        <dbReference type="Proteomes" id="UP000798602"/>
    </source>
</evidence>
<reference evidence="4" key="1">
    <citation type="submission" date="2020-01" db="EMBL/GenBank/DDBJ databases">
        <title>Sphingomonas sp. strain CSW-10.</title>
        <authorList>
            <person name="Chen W.-M."/>
        </authorList>
    </citation>
    <scope>NUCLEOTIDE SEQUENCE [LARGE SCALE GENOMIC DNA]</scope>
    <source>
        <strain evidence="4">NST-5</strain>
    </source>
</reference>